<dbReference type="Gene3D" id="3.90.850.10">
    <property type="entry name" value="Fumarylacetoacetase-like, C-terminal domain"/>
    <property type="match status" value="1"/>
</dbReference>
<evidence type="ECO:0000313" key="4">
    <source>
        <dbReference type="Proteomes" id="UP000007123"/>
    </source>
</evidence>
<name>K2Q539_9HYPH</name>
<dbReference type="AlphaFoldDB" id="K2Q539"/>
<keyword evidence="3" id="KW-0378">Hydrolase</keyword>
<evidence type="ECO:0000259" key="2">
    <source>
        <dbReference type="Pfam" id="PF01557"/>
    </source>
</evidence>
<comment type="caution">
    <text evidence="3">The sequence shown here is derived from an EMBL/GenBank/DDBJ whole genome shotgun (WGS) entry which is preliminary data.</text>
</comment>
<sequence length="267" mass="28588">MTIKPDALPRLAGYGGDPAAMIGGLEPINPERMSLSVTRPLFSVPTAPLIPIHGMAEGFPIHRIFCVGRNYAAHAAELGNTVDRVAPFYFTKPATGLVLEGGAIAYPPGTEDYHHEIELVIAIGSPAFRVSTDDAMKAVFGYAVGLDMTRRDLQNAMKEKQRPWDIAKAFEESAVIGAITRASEFAPDAQRISLVVNDSLRQEGHLNEMVWSVPEMISHLSRYYHLTPGDLIFTGTPSGVGALQPGDRLTGAVDGLSPISVTIGPAA</sequence>
<gene>
    <name evidence="3" type="ORF">QWE_14622</name>
</gene>
<dbReference type="EMBL" id="ALJF01000011">
    <property type="protein sequence ID" value="EKF58809.1"/>
    <property type="molecule type" value="Genomic_DNA"/>
</dbReference>
<organism evidence="3 4">
    <name type="scientific">Agrobacterium albertimagni AOL15</name>
    <dbReference type="NCBI Taxonomy" id="1156935"/>
    <lineage>
        <taxon>Bacteria</taxon>
        <taxon>Pseudomonadati</taxon>
        <taxon>Pseudomonadota</taxon>
        <taxon>Alphaproteobacteria</taxon>
        <taxon>Hyphomicrobiales</taxon>
        <taxon>Rhizobiaceae</taxon>
        <taxon>Rhizobium/Agrobacterium group</taxon>
        <taxon>Agrobacterium</taxon>
    </lineage>
</organism>
<evidence type="ECO:0000313" key="3">
    <source>
        <dbReference type="EMBL" id="EKF58809.1"/>
    </source>
</evidence>
<keyword evidence="4" id="KW-1185">Reference proteome</keyword>
<reference evidence="3 4" key="1">
    <citation type="journal article" date="2012" name="J. Bacteriol.">
        <title>Draft Genome Sequence of Agrobacterium albertimagni Strain AOL15.</title>
        <authorList>
            <person name="Trimble W.L."/>
            <person name="Phung le T."/>
            <person name="Meyer F."/>
            <person name="Gilbert J.A."/>
            <person name="Silver S."/>
        </authorList>
    </citation>
    <scope>NUCLEOTIDE SEQUENCE [LARGE SCALE GENOMIC DNA]</scope>
    <source>
        <strain evidence="3 4">AOL15</strain>
    </source>
</reference>
<dbReference type="PATRIC" id="fig|1156935.5.peg.2968"/>
<proteinExistence type="predicted"/>
<accession>K2Q539</accession>
<protein>
    <submittedName>
        <fullName evidence="3">Fumarylacetoacetate hydrolase</fullName>
    </submittedName>
</protein>
<dbReference type="InterPro" id="IPR011234">
    <property type="entry name" value="Fumarylacetoacetase-like_C"/>
</dbReference>
<dbReference type="Pfam" id="PF01557">
    <property type="entry name" value="FAA_hydrolase"/>
    <property type="match status" value="1"/>
</dbReference>
<dbReference type="GO" id="GO:0018773">
    <property type="term" value="F:acetylpyruvate hydrolase activity"/>
    <property type="evidence" value="ECO:0007669"/>
    <property type="project" value="TreeGrafter"/>
</dbReference>
<feature type="domain" description="Fumarylacetoacetase-like C-terminal" evidence="2">
    <location>
        <begin position="64"/>
        <end position="261"/>
    </location>
</feature>
<keyword evidence="1" id="KW-0479">Metal-binding</keyword>
<dbReference type="PANTHER" id="PTHR11820:SF90">
    <property type="entry name" value="FLUTATHIONE S-TRANSFERASE"/>
    <property type="match status" value="1"/>
</dbReference>
<dbReference type="InterPro" id="IPR036663">
    <property type="entry name" value="Fumarylacetoacetase_C_sf"/>
</dbReference>
<evidence type="ECO:0000256" key="1">
    <source>
        <dbReference type="ARBA" id="ARBA00022723"/>
    </source>
</evidence>
<dbReference type="PANTHER" id="PTHR11820">
    <property type="entry name" value="ACYLPYRUVASE"/>
    <property type="match status" value="1"/>
</dbReference>
<dbReference type="Proteomes" id="UP000007123">
    <property type="component" value="Unassembled WGS sequence"/>
</dbReference>
<dbReference type="eggNOG" id="COG0179">
    <property type="taxonomic scope" value="Bacteria"/>
</dbReference>
<dbReference type="GO" id="GO:0046872">
    <property type="term" value="F:metal ion binding"/>
    <property type="evidence" value="ECO:0007669"/>
    <property type="project" value="UniProtKB-KW"/>
</dbReference>
<dbReference type="SUPFAM" id="SSF56529">
    <property type="entry name" value="FAH"/>
    <property type="match status" value="1"/>
</dbReference>
<dbReference type="STRING" id="1156935.QWE_14622"/>